<gene>
    <name evidence="2" type="ORF">UFOPK2625_00739</name>
</gene>
<evidence type="ECO:0000259" key="1">
    <source>
        <dbReference type="Pfam" id="PF19275"/>
    </source>
</evidence>
<dbReference type="EMBL" id="CAEZXZ010000095">
    <property type="protein sequence ID" value="CAB4705823.1"/>
    <property type="molecule type" value="Genomic_DNA"/>
</dbReference>
<protein>
    <submittedName>
        <fullName evidence="2">Unannotated protein</fullName>
    </submittedName>
</protein>
<dbReference type="AlphaFoldDB" id="A0A6J6Q8S3"/>
<dbReference type="Pfam" id="PF19275">
    <property type="entry name" value="HflX_C"/>
    <property type="match status" value="1"/>
</dbReference>
<evidence type="ECO:0000313" key="2">
    <source>
        <dbReference type="EMBL" id="CAB4705823.1"/>
    </source>
</evidence>
<organism evidence="2">
    <name type="scientific">freshwater metagenome</name>
    <dbReference type="NCBI Taxonomy" id="449393"/>
    <lineage>
        <taxon>unclassified sequences</taxon>
        <taxon>metagenomes</taxon>
        <taxon>ecological metagenomes</taxon>
    </lineage>
</organism>
<dbReference type="InterPro" id="IPR027417">
    <property type="entry name" value="P-loop_NTPase"/>
</dbReference>
<sequence length="135" mass="14753">MVDGSDDEPQEQISAVREVLNEIDAGNVRELIVINKADIADPEKVAELLRIEPHAFVVSAKTGEGISELLLAIEQDLPRLLRDVDVVIPYQRGDLISRAHSEGYVLAVEHVEAGTHITARVPERLATALQEAAND</sequence>
<dbReference type="InterPro" id="IPR045498">
    <property type="entry name" value="HflX_C"/>
</dbReference>
<feature type="domain" description="HflX C-terminal" evidence="1">
    <location>
        <begin position="54"/>
        <end position="129"/>
    </location>
</feature>
<name>A0A6J6Q8S3_9ZZZZ</name>
<proteinExistence type="predicted"/>
<dbReference type="SUPFAM" id="SSF52540">
    <property type="entry name" value="P-loop containing nucleoside triphosphate hydrolases"/>
    <property type="match status" value="1"/>
</dbReference>
<dbReference type="Gene3D" id="3.40.50.300">
    <property type="entry name" value="P-loop containing nucleotide triphosphate hydrolases"/>
    <property type="match status" value="1"/>
</dbReference>
<reference evidence="2" key="1">
    <citation type="submission" date="2020-05" db="EMBL/GenBank/DDBJ databases">
        <authorList>
            <person name="Chiriac C."/>
            <person name="Salcher M."/>
            <person name="Ghai R."/>
            <person name="Kavagutti S V."/>
        </authorList>
    </citation>
    <scope>NUCLEOTIDE SEQUENCE</scope>
</reference>
<accession>A0A6J6Q8S3</accession>